<keyword evidence="1" id="KW-1133">Transmembrane helix</keyword>
<keyword evidence="1" id="KW-0812">Transmembrane</keyword>
<protein>
    <submittedName>
        <fullName evidence="2">Uncharacterized protein</fullName>
    </submittedName>
</protein>
<dbReference type="EMBL" id="DWVS01000134">
    <property type="protein sequence ID" value="HJC87413.1"/>
    <property type="molecule type" value="Genomic_DNA"/>
</dbReference>
<comment type="caution">
    <text evidence="2">The sequence shown here is derived from an EMBL/GenBank/DDBJ whole genome shotgun (WGS) entry which is preliminary data.</text>
</comment>
<gene>
    <name evidence="2" type="ORF">H9926_05285</name>
</gene>
<feature type="transmembrane region" description="Helical" evidence="1">
    <location>
        <begin position="6"/>
        <end position="23"/>
    </location>
</feature>
<accession>A0A9D2QJU0</accession>
<name>A0A9D2QJU0_9FIRM</name>
<organism evidence="2 3">
    <name type="scientific">Candidatus Eisenbergiella intestinigallinarum</name>
    <dbReference type="NCBI Taxonomy" id="2838549"/>
    <lineage>
        <taxon>Bacteria</taxon>
        <taxon>Bacillati</taxon>
        <taxon>Bacillota</taxon>
        <taxon>Clostridia</taxon>
        <taxon>Lachnospirales</taxon>
        <taxon>Lachnospiraceae</taxon>
        <taxon>Eisenbergiella</taxon>
    </lineage>
</organism>
<feature type="transmembrane region" description="Helical" evidence="1">
    <location>
        <begin position="57"/>
        <end position="75"/>
    </location>
</feature>
<feature type="transmembrane region" description="Helical" evidence="1">
    <location>
        <begin position="30"/>
        <end position="51"/>
    </location>
</feature>
<dbReference type="AlphaFoldDB" id="A0A9D2QJU0"/>
<evidence type="ECO:0000313" key="3">
    <source>
        <dbReference type="Proteomes" id="UP000823922"/>
    </source>
</evidence>
<proteinExistence type="predicted"/>
<reference evidence="2" key="2">
    <citation type="submission" date="2021-04" db="EMBL/GenBank/DDBJ databases">
        <authorList>
            <person name="Gilroy R."/>
        </authorList>
    </citation>
    <scope>NUCLEOTIDE SEQUENCE</scope>
    <source>
        <strain evidence="2">ChiBcec1-1630</strain>
    </source>
</reference>
<sequence length="93" mass="10835">MLLKFLGTIAITLIIYGVQKYLSTRRVWQLGAVVPLLSIATLIILYFFMQVSQTEKYIVVSAFLLALELLIWIDGRHQYRKEELMKMKAKDIN</sequence>
<reference evidence="2" key="1">
    <citation type="journal article" date="2021" name="PeerJ">
        <title>Extensive microbial diversity within the chicken gut microbiome revealed by metagenomics and culture.</title>
        <authorList>
            <person name="Gilroy R."/>
            <person name="Ravi A."/>
            <person name="Getino M."/>
            <person name="Pursley I."/>
            <person name="Horton D.L."/>
            <person name="Alikhan N.F."/>
            <person name="Baker D."/>
            <person name="Gharbi K."/>
            <person name="Hall N."/>
            <person name="Watson M."/>
            <person name="Adriaenssens E.M."/>
            <person name="Foster-Nyarko E."/>
            <person name="Jarju S."/>
            <person name="Secka A."/>
            <person name="Antonio M."/>
            <person name="Oren A."/>
            <person name="Chaudhuri R.R."/>
            <person name="La Ragione R."/>
            <person name="Hildebrand F."/>
            <person name="Pallen M.J."/>
        </authorList>
    </citation>
    <scope>NUCLEOTIDE SEQUENCE</scope>
    <source>
        <strain evidence="2">ChiBcec1-1630</strain>
    </source>
</reference>
<evidence type="ECO:0000256" key="1">
    <source>
        <dbReference type="SAM" id="Phobius"/>
    </source>
</evidence>
<evidence type="ECO:0000313" key="2">
    <source>
        <dbReference type="EMBL" id="HJC87413.1"/>
    </source>
</evidence>
<keyword evidence="1" id="KW-0472">Membrane</keyword>
<dbReference type="Proteomes" id="UP000823922">
    <property type="component" value="Unassembled WGS sequence"/>
</dbReference>